<sequence length="393" mass="44059">MKVNQQLEEGKEREQPFEALLLSLEEFFTLLVRRYNSTVEDELLHMSVQKTTHPNGDKRLIVATSQWAITVRGREESVDCFIIPATEIMTLPDSELPSRNKLTLKVHDRDLGAWTVSDVVVTGDEMNALMRGLFKDVVSRTRSDIDGMPEPLRLIAAGYSFAGVVRALVDEKHALVQKIVDQQEVILNSLAREIHDVVLGNVMLLKRSLSANNSNEELHDLVDEISVKLREICQDLYPRDLRDCGLRPLLSELCNSASKHLGCPCQFECPEELPTFPSEVELHIYRIAQECLNNVAKHADASMTNVTIGVDHNLFIMSISDDGKGFSLSESSQNRGGRTTAGGSGTGIIRERTELIDRIFPAKVWFDSKPQKGTRVVLEINTMLREQGEPEPL</sequence>
<evidence type="ECO:0000256" key="2">
    <source>
        <dbReference type="ARBA" id="ARBA00012438"/>
    </source>
</evidence>
<dbReference type="Pfam" id="PF02518">
    <property type="entry name" value="HATPase_c"/>
    <property type="match status" value="1"/>
</dbReference>
<proteinExistence type="predicted"/>
<comment type="catalytic activity">
    <reaction evidence="1">
        <text>ATP + protein L-histidine = ADP + protein N-phospho-L-histidine.</text>
        <dbReference type="EC" id="2.7.13.3"/>
    </reaction>
</comment>
<gene>
    <name evidence="8" type="ORF">J0M35_12045</name>
</gene>
<evidence type="ECO:0000256" key="5">
    <source>
        <dbReference type="ARBA" id="ARBA00023012"/>
    </source>
</evidence>
<dbReference type="EMBL" id="JAFLCK010000016">
    <property type="protein sequence ID" value="MBN8661089.1"/>
    <property type="molecule type" value="Genomic_DNA"/>
</dbReference>
<dbReference type="AlphaFoldDB" id="A0A8J7TLX3"/>
<dbReference type="EC" id="2.7.13.3" evidence="2"/>
<reference evidence="8" key="1">
    <citation type="submission" date="2021-02" db="EMBL/GenBank/DDBJ databases">
        <title>Genome-Resolved Metagenomics of a Microbial Community Performing Photosynthetic Biological Nutrient Removal.</title>
        <authorList>
            <person name="Mcdaniel E.A."/>
        </authorList>
    </citation>
    <scope>NUCLEOTIDE SEQUENCE</scope>
    <source>
        <strain evidence="8">UWPOB_OBS1</strain>
    </source>
</reference>
<evidence type="ECO:0000313" key="9">
    <source>
        <dbReference type="Proteomes" id="UP000664277"/>
    </source>
</evidence>
<dbReference type="GO" id="GO:0000160">
    <property type="term" value="P:phosphorelay signal transduction system"/>
    <property type="evidence" value="ECO:0007669"/>
    <property type="project" value="UniProtKB-KW"/>
</dbReference>
<comment type="caution">
    <text evidence="8">The sequence shown here is derived from an EMBL/GenBank/DDBJ whole genome shotgun (WGS) entry which is preliminary data.</text>
</comment>
<evidence type="ECO:0000256" key="1">
    <source>
        <dbReference type="ARBA" id="ARBA00000085"/>
    </source>
</evidence>
<dbReference type="GO" id="GO:0004673">
    <property type="term" value="F:protein histidine kinase activity"/>
    <property type="evidence" value="ECO:0007669"/>
    <property type="project" value="UniProtKB-EC"/>
</dbReference>
<keyword evidence="4" id="KW-0418">Kinase</keyword>
<dbReference type="PANTHER" id="PTHR24421">
    <property type="entry name" value="NITRATE/NITRITE SENSOR PROTEIN NARX-RELATED"/>
    <property type="match status" value="1"/>
</dbReference>
<name>A0A8J7TLX3_9BACT</name>
<dbReference type="PANTHER" id="PTHR24421:SF10">
    <property type="entry name" value="NITRATE_NITRITE SENSOR PROTEIN NARQ"/>
    <property type="match status" value="1"/>
</dbReference>
<accession>A0A8J7TLX3</accession>
<dbReference type="InterPro" id="IPR003594">
    <property type="entry name" value="HATPase_dom"/>
</dbReference>
<keyword evidence="3" id="KW-0808">Transferase</keyword>
<evidence type="ECO:0000313" key="8">
    <source>
        <dbReference type="EMBL" id="MBN8661089.1"/>
    </source>
</evidence>
<feature type="domain" description="Histidine kinase/HSP90-like ATPase" evidence="7">
    <location>
        <begin position="280"/>
        <end position="380"/>
    </location>
</feature>
<evidence type="ECO:0000256" key="4">
    <source>
        <dbReference type="ARBA" id="ARBA00022777"/>
    </source>
</evidence>
<evidence type="ECO:0000256" key="6">
    <source>
        <dbReference type="SAM" id="MobiDB-lite"/>
    </source>
</evidence>
<dbReference type="SUPFAM" id="SSF55874">
    <property type="entry name" value="ATPase domain of HSP90 chaperone/DNA topoisomerase II/histidine kinase"/>
    <property type="match status" value="1"/>
</dbReference>
<evidence type="ECO:0000259" key="7">
    <source>
        <dbReference type="Pfam" id="PF02518"/>
    </source>
</evidence>
<keyword evidence="5" id="KW-0902">Two-component regulatory system</keyword>
<protein>
    <recommendedName>
        <fullName evidence="2">histidine kinase</fullName>
        <ecNumber evidence="2">2.7.13.3</ecNumber>
    </recommendedName>
</protein>
<evidence type="ECO:0000256" key="3">
    <source>
        <dbReference type="ARBA" id="ARBA00022679"/>
    </source>
</evidence>
<dbReference type="Proteomes" id="UP000664277">
    <property type="component" value="Unassembled WGS sequence"/>
</dbReference>
<dbReference type="InterPro" id="IPR050482">
    <property type="entry name" value="Sensor_HK_TwoCompSys"/>
</dbReference>
<feature type="region of interest" description="Disordered" evidence="6">
    <location>
        <begin position="327"/>
        <end position="346"/>
    </location>
</feature>
<organism evidence="8 9">
    <name type="scientific">Candidatus Obscuribacter phosphatis</name>
    <dbReference type="NCBI Taxonomy" id="1906157"/>
    <lineage>
        <taxon>Bacteria</taxon>
        <taxon>Bacillati</taxon>
        <taxon>Candidatus Melainabacteria</taxon>
        <taxon>Candidatus Obscuribacterales</taxon>
        <taxon>Candidatus Obscuribacteraceae</taxon>
        <taxon>Candidatus Obscuribacter</taxon>
    </lineage>
</organism>
<dbReference type="InterPro" id="IPR036890">
    <property type="entry name" value="HATPase_C_sf"/>
</dbReference>
<dbReference type="Gene3D" id="3.30.565.10">
    <property type="entry name" value="Histidine kinase-like ATPase, C-terminal domain"/>
    <property type="match status" value="1"/>
</dbReference>
<dbReference type="CDD" id="cd16917">
    <property type="entry name" value="HATPase_UhpB-NarQ-NarX-like"/>
    <property type="match status" value="1"/>
</dbReference>